<evidence type="ECO:0000313" key="1">
    <source>
        <dbReference type="EMBL" id="GAA0955515.1"/>
    </source>
</evidence>
<sequence length="70" mass="8053">MSDRCECDDPEDIYQEAYKRGWDDALKHAPDIETVLTGVSPEAWEAMRRLEPRSGDIPTIMRMIGILNDE</sequence>
<protein>
    <submittedName>
        <fullName evidence="1">Uncharacterized protein</fullName>
    </submittedName>
</protein>
<evidence type="ECO:0000313" key="2">
    <source>
        <dbReference type="Proteomes" id="UP001501578"/>
    </source>
</evidence>
<dbReference type="Proteomes" id="UP001501578">
    <property type="component" value="Unassembled WGS sequence"/>
</dbReference>
<accession>A0ABN1RE26</accession>
<name>A0ABN1RE26_9ACTN</name>
<dbReference type="EMBL" id="BAAAHQ010000100">
    <property type="protein sequence ID" value="GAA0955515.1"/>
    <property type="molecule type" value="Genomic_DNA"/>
</dbReference>
<keyword evidence="2" id="KW-1185">Reference proteome</keyword>
<organism evidence="1 2">
    <name type="scientific">Nonomuraea longicatena</name>
    <dbReference type="NCBI Taxonomy" id="83682"/>
    <lineage>
        <taxon>Bacteria</taxon>
        <taxon>Bacillati</taxon>
        <taxon>Actinomycetota</taxon>
        <taxon>Actinomycetes</taxon>
        <taxon>Streptosporangiales</taxon>
        <taxon>Streptosporangiaceae</taxon>
        <taxon>Nonomuraea</taxon>
    </lineage>
</organism>
<gene>
    <name evidence="1" type="ORF">GCM10009560_79350</name>
</gene>
<reference evidence="1 2" key="1">
    <citation type="journal article" date="2019" name="Int. J. Syst. Evol. Microbiol.">
        <title>The Global Catalogue of Microorganisms (GCM) 10K type strain sequencing project: providing services to taxonomists for standard genome sequencing and annotation.</title>
        <authorList>
            <consortium name="The Broad Institute Genomics Platform"/>
            <consortium name="The Broad Institute Genome Sequencing Center for Infectious Disease"/>
            <person name="Wu L."/>
            <person name="Ma J."/>
        </authorList>
    </citation>
    <scope>NUCLEOTIDE SEQUENCE [LARGE SCALE GENOMIC DNA]</scope>
    <source>
        <strain evidence="1 2">JCM 11136</strain>
    </source>
</reference>
<comment type="caution">
    <text evidence="1">The sequence shown here is derived from an EMBL/GenBank/DDBJ whole genome shotgun (WGS) entry which is preliminary data.</text>
</comment>
<proteinExistence type="predicted"/>